<dbReference type="AlphaFoldDB" id="A0A674NN77"/>
<organism evidence="1 2">
    <name type="scientific">Takifugu rubripes</name>
    <name type="common">Japanese pufferfish</name>
    <name type="synonym">Fugu rubripes</name>
    <dbReference type="NCBI Taxonomy" id="31033"/>
    <lineage>
        <taxon>Eukaryota</taxon>
        <taxon>Metazoa</taxon>
        <taxon>Chordata</taxon>
        <taxon>Craniata</taxon>
        <taxon>Vertebrata</taxon>
        <taxon>Euteleostomi</taxon>
        <taxon>Actinopterygii</taxon>
        <taxon>Neopterygii</taxon>
        <taxon>Teleostei</taxon>
        <taxon>Neoteleostei</taxon>
        <taxon>Acanthomorphata</taxon>
        <taxon>Eupercaria</taxon>
        <taxon>Tetraodontiformes</taxon>
        <taxon>Tetradontoidea</taxon>
        <taxon>Tetraodontidae</taxon>
        <taxon>Takifugu</taxon>
    </lineage>
</organism>
<sequence>MSLTLLNNGHVQRFFLLWDGCCHLHLLPSYPGGDKRRREASDEMIFLPLSPSRLSKHAHAGDVKAVRVRTGTGAIMRVCVCVCVCACVRACRGCGLSSSNTPIKRRAGAWSRELGMERESARLGRRVASALKPARAPQFSHSSRAARDRNDPRVLFSPVCVTIRFSSVN</sequence>
<dbReference type="InParanoid" id="A0A674NN77"/>
<evidence type="ECO:0000313" key="2">
    <source>
        <dbReference type="Proteomes" id="UP000005226"/>
    </source>
</evidence>
<reference evidence="1 2" key="1">
    <citation type="journal article" date="2011" name="Genome Biol. Evol.">
        <title>Integration of the genetic map and genome assembly of fugu facilitates insights into distinct features of genome evolution in teleosts and mammals.</title>
        <authorList>
            <person name="Kai W."/>
            <person name="Kikuchi K."/>
            <person name="Tohari S."/>
            <person name="Chew A.K."/>
            <person name="Tay A."/>
            <person name="Fujiwara A."/>
            <person name="Hosoya S."/>
            <person name="Suetake H."/>
            <person name="Naruse K."/>
            <person name="Brenner S."/>
            <person name="Suzuki Y."/>
            <person name="Venkatesh B."/>
        </authorList>
    </citation>
    <scope>NUCLEOTIDE SEQUENCE [LARGE SCALE GENOMIC DNA]</scope>
</reference>
<reference evidence="1" key="3">
    <citation type="submission" date="2025-09" db="UniProtKB">
        <authorList>
            <consortium name="Ensembl"/>
        </authorList>
    </citation>
    <scope>IDENTIFICATION</scope>
</reference>
<proteinExistence type="predicted"/>
<name>A0A674NN77_TAKRU</name>
<protein>
    <submittedName>
        <fullName evidence="1">Uncharacterized protein</fullName>
    </submittedName>
</protein>
<dbReference type="Ensembl" id="ENSTRUT00000091869.1">
    <property type="protein sequence ID" value="ENSTRUP00000074703.1"/>
    <property type="gene ID" value="ENSTRUG00000031343.1"/>
</dbReference>
<dbReference type="Proteomes" id="UP000005226">
    <property type="component" value="Chromosome 6"/>
</dbReference>
<accession>A0A674NN77</accession>
<reference evidence="1" key="2">
    <citation type="submission" date="2025-08" db="UniProtKB">
        <authorList>
            <consortium name="Ensembl"/>
        </authorList>
    </citation>
    <scope>IDENTIFICATION</scope>
</reference>
<keyword evidence="2" id="KW-1185">Reference proteome</keyword>
<evidence type="ECO:0000313" key="1">
    <source>
        <dbReference type="Ensembl" id="ENSTRUP00000074703.1"/>
    </source>
</evidence>